<dbReference type="RefSeq" id="WP_108145535.1">
    <property type="nucleotide sequence ID" value="NZ_PYGR01000008.1"/>
</dbReference>
<keyword evidence="1" id="KW-1133">Transmembrane helix</keyword>
<comment type="caution">
    <text evidence="2">The sequence shown here is derived from an EMBL/GenBank/DDBJ whole genome shotgun (WGS) entry which is preliminary data.</text>
</comment>
<protein>
    <submittedName>
        <fullName evidence="2">Uncharacterized protein</fullName>
    </submittedName>
</protein>
<gene>
    <name evidence="2" type="ORF">C6N14_03185</name>
</gene>
<keyword evidence="1" id="KW-0472">Membrane</keyword>
<dbReference type="EMBL" id="PYGR01000008">
    <property type="protein sequence ID" value="PTO36542.1"/>
    <property type="molecule type" value="Genomic_DNA"/>
</dbReference>
<accession>A0A2T5DER9</accession>
<keyword evidence="1" id="KW-0812">Transmembrane</keyword>
<dbReference type="AlphaFoldDB" id="A0A2T5DER9"/>
<name>A0A2T5DER9_ENTMU</name>
<sequence>MGNKTKQSFWKGWLLLFVVVLGVIGTGSYFYGTQSQPLSEEDVPLVIKGHDLLVEVEEQFVLAKEQPGQVSKDYWEQLVSLLASYRMNRADPENSQEGQQLLNRYYTSLQQLGENAGTISSILENPEQIDRYLREISRAKEHQQAIFFYYRINEEALQLK</sequence>
<evidence type="ECO:0000313" key="3">
    <source>
        <dbReference type="Proteomes" id="UP000244022"/>
    </source>
</evidence>
<feature type="transmembrane region" description="Helical" evidence="1">
    <location>
        <begin position="12"/>
        <end position="31"/>
    </location>
</feature>
<dbReference type="Proteomes" id="UP000244022">
    <property type="component" value="Unassembled WGS sequence"/>
</dbReference>
<evidence type="ECO:0000313" key="2">
    <source>
        <dbReference type="EMBL" id="PTO36542.1"/>
    </source>
</evidence>
<evidence type="ECO:0000256" key="1">
    <source>
        <dbReference type="SAM" id="Phobius"/>
    </source>
</evidence>
<organism evidence="2 3">
    <name type="scientific">Enterococcus mundtii</name>
    <dbReference type="NCBI Taxonomy" id="53346"/>
    <lineage>
        <taxon>Bacteria</taxon>
        <taxon>Bacillati</taxon>
        <taxon>Bacillota</taxon>
        <taxon>Bacilli</taxon>
        <taxon>Lactobacillales</taxon>
        <taxon>Enterococcaceae</taxon>
        <taxon>Enterococcus</taxon>
    </lineage>
</organism>
<reference evidence="2 3" key="1">
    <citation type="submission" date="2018-03" db="EMBL/GenBank/DDBJ databases">
        <title>Draft genome sequences of four Enterococcus mundtii strains isolated from beef slaughterhouses in Kenya.</title>
        <authorList>
            <person name="Wambui J."/>
            <person name="Stevens M."/>
            <person name="Njage P."/>
            <person name="Stephan R."/>
            <person name="Tasara T."/>
        </authorList>
    </citation>
    <scope>NUCLEOTIDE SEQUENCE [LARGE SCALE GENOMIC DNA]</scope>
    <source>
        <strain evidence="2 3">H18-EM</strain>
    </source>
</reference>
<proteinExistence type="predicted"/>